<feature type="signal peptide" evidence="1">
    <location>
        <begin position="1"/>
        <end position="35"/>
    </location>
</feature>
<proteinExistence type="predicted"/>
<dbReference type="Proteomes" id="UP000499080">
    <property type="component" value="Unassembled WGS sequence"/>
</dbReference>
<protein>
    <recommendedName>
        <fullName evidence="4">Secreted protein</fullName>
    </recommendedName>
</protein>
<gene>
    <name evidence="2" type="ORF">AVEN_129184_1</name>
</gene>
<name>A0A4Y2X345_ARAVE</name>
<accession>A0A4Y2X345</accession>
<comment type="caution">
    <text evidence="2">The sequence shown here is derived from an EMBL/GenBank/DDBJ whole genome shotgun (WGS) entry which is preliminary data.</text>
</comment>
<keyword evidence="3" id="KW-1185">Reference proteome</keyword>
<evidence type="ECO:0000256" key="1">
    <source>
        <dbReference type="SAM" id="SignalP"/>
    </source>
</evidence>
<reference evidence="2 3" key="1">
    <citation type="journal article" date="2019" name="Sci. Rep.">
        <title>Orb-weaving spider Araneus ventricosus genome elucidates the spidroin gene catalogue.</title>
        <authorList>
            <person name="Kono N."/>
            <person name="Nakamura H."/>
            <person name="Ohtoshi R."/>
            <person name="Moran D.A.P."/>
            <person name="Shinohara A."/>
            <person name="Yoshida Y."/>
            <person name="Fujiwara M."/>
            <person name="Mori M."/>
            <person name="Tomita M."/>
            <person name="Arakawa K."/>
        </authorList>
    </citation>
    <scope>NUCLEOTIDE SEQUENCE [LARGE SCALE GENOMIC DNA]</scope>
</reference>
<dbReference type="EMBL" id="BGPR01070579">
    <property type="protein sequence ID" value="GBO43999.1"/>
    <property type="molecule type" value="Genomic_DNA"/>
</dbReference>
<evidence type="ECO:0000313" key="3">
    <source>
        <dbReference type="Proteomes" id="UP000499080"/>
    </source>
</evidence>
<sequence length="86" mass="9480">MCVVIFFLKRIVLLVSLRISFLVTALSHFPSKCNASDSSSAGISLPNPSKTVEYCSGGMISSRFVIALLGYGERFMHFEARSDRTD</sequence>
<evidence type="ECO:0008006" key="4">
    <source>
        <dbReference type="Google" id="ProtNLM"/>
    </source>
</evidence>
<feature type="chain" id="PRO_5021206478" description="Secreted protein" evidence="1">
    <location>
        <begin position="36"/>
        <end position="86"/>
    </location>
</feature>
<keyword evidence="1" id="KW-0732">Signal</keyword>
<dbReference type="AlphaFoldDB" id="A0A4Y2X345"/>
<organism evidence="2 3">
    <name type="scientific">Araneus ventricosus</name>
    <name type="common">Orbweaver spider</name>
    <name type="synonym">Epeira ventricosa</name>
    <dbReference type="NCBI Taxonomy" id="182803"/>
    <lineage>
        <taxon>Eukaryota</taxon>
        <taxon>Metazoa</taxon>
        <taxon>Ecdysozoa</taxon>
        <taxon>Arthropoda</taxon>
        <taxon>Chelicerata</taxon>
        <taxon>Arachnida</taxon>
        <taxon>Araneae</taxon>
        <taxon>Araneomorphae</taxon>
        <taxon>Entelegynae</taxon>
        <taxon>Araneoidea</taxon>
        <taxon>Araneidae</taxon>
        <taxon>Araneus</taxon>
    </lineage>
</organism>
<evidence type="ECO:0000313" key="2">
    <source>
        <dbReference type="EMBL" id="GBO43999.1"/>
    </source>
</evidence>